<reference evidence="2 3" key="1">
    <citation type="submission" date="2023-07" db="EMBL/GenBank/DDBJ databases">
        <title>Sequencing the genomes of 1000 actinobacteria strains.</title>
        <authorList>
            <person name="Klenk H.-P."/>
        </authorList>
    </citation>
    <scope>NUCLEOTIDE SEQUENCE [LARGE SCALE GENOMIC DNA]</scope>
    <source>
        <strain evidence="2 3">DSM 45805</strain>
    </source>
</reference>
<evidence type="ECO:0000313" key="3">
    <source>
        <dbReference type="Proteomes" id="UP001229651"/>
    </source>
</evidence>
<keyword evidence="1" id="KW-0812">Transmembrane</keyword>
<dbReference type="EMBL" id="JAUSUT010000001">
    <property type="protein sequence ID" value="MDQ0382616.1"/>
    <property type="molecule type" value="Genomic_DNA"/>
</dbReference>
<name>A0ABU0F500_9PSEU</name>
<evidence type="ECO:0000313" key="2">
    <source>
        <dbReference type="EMBL" id="MDQ0382616.1"/>
    </source>
</evidence>
<keyword evidence="1" id="KW-1133">Transmembrane helix</keyword>
<feature type="transmembrane region" description="Helical" evidence="1">
    <location>
        <begin position="24"/>
        <end position="45"/>
    </location>
</feature>
<keyword evidence="1" id="KW-0472">Membrane</keyword>
<proteinExistence type="predicted"/>
<evidence type="ECO:0000256" key="1">
    <source>
        <dbReference type="SAM" id="Phobius"/>
    </source>
</evidence>
<organism evidence="2 3">
    <name type="scientific">Amycolatopsis thermophila</name>
    <dbReference type="NCBI Taxonomy" id="206084"/>
    <lineage>
        <taxon>Bacteria</taxon>
        <taxon>Bacillati</taxon>
        <taxon>Actinomycetota</taxon>
        <taxon>Actinomycetes</taxon>
        <taxon>Pseudonocardiales</taxon>
        <taxon>Pseudonocardiaceae</taxon>
        <taxon>Amycolatopsis</taxon>
    </lineage>
</organism>
<sequence>MSQQPMPPAPGTPTTSTARAARRWPWIVGVVAAFLVGVGAAGATVQRPVVDQTSAAGPATVTRTVTVPASTTAAAPVTIVSTVTAPPVTVTRTVTPSAAAAAPATGGSGTLSDGVHRIGTDAKAGRWKTAGPRGSLGCYWSRNSNDSGDFSAIIANGIVQGPTSVTVKSGEFFELSGGCTWAHE</sequence>
<gene>
    <name evidence="2" type="ORF">FB470_006610</name>
</gene>
<dbReference type="Proteomes" id="UP001229651">
    <property type="component" value="Unassembled WGS sequence"/>
</dbReference>
<protein>
    <submittedName>
        <fullName evidence="2">Uncharacterized protein</fullName>
    </submittedName>
</protein>
<keyword evidence="3" id="KW-1185">Reference proteome</keyword>
<dbReference type="RefSeq" id="WP_306997954.1">
    <property type="nucleotide sequence ID" value="NZ_JAUSUT010000001.1"/>
</dbReference>
<comment type="caution">
    <text evidence="2">The sequence shown here is derived from an EMBL/GenBank/DDBJ whole genome shotgun (WGS) entry which is preliminary data.</text>
</comment>
<accession>A0ABU0F500</accession>